<comment type="similarity">
    <text evidence="2">Belongs to the UPF0014 family.</text>
</comment>
<dbReference type="AlphaFoldDB" id="A0A927F5M2"/>
<dbReference type="EMBL" id="JACYFG010000004">
    <property type="protein sequence ID" value="MBD5778309.1"/>
    <property type="molecule type" value="Genomic_DNA"/>
</dbReference>
<evidence type="ECO:0000256" key="5">
    <source>
        <dbReference type="ARBA" id="ARBA00023136"/>
    </source>
</evidence>
<feature type="transmembrane region" description="Helical" evidence="6">
    <location>
        <begin position="63"/>
        <end position="82"/>
    </location>
</feature>
<keyword evidence="4 6" id="KW-1133">Transmembrane helix</keyword>
<name>A0A927F5M2_9BACT</name>
<proteinExistence type="inferred from homology"/>
<dbReference type="PANTHER" id="PTHR30028:SF0">
    <property type="entry name" value="PROTEIN ALUMINUM SENSITIVE 3"/>
    <property type="match status" value="1"/>
</dbReference>
<organism evidence="7 8">
    <name type="scientific">Pelagicoccus enzymogenes</name>
    <dbReference type="NCBI Taxonomy" id="2773457"/>
    <lineage>
        <taxon>Bacteria</taxon>
        <taxon>Pseudomonadati</taxon>
        <taxon>Verrucomicrobiota</taxon>
        <taxon>Opitutia</taxon>
        <taxon>Puniceicoccales</taxon>
        <taxon>Pelagicoccaceae</taxon>
        <taxon>Pelagicoccus</taxon>
    </lineage>
</organism>
<keyword evidence="8" id="KW-1185">Reference proteome</keyword>
<reference evidence="7" key="1">
    <citation type="submission" date="2020-09" db="EMBL/GenBank/DDBJ databases">
        <title>Pelagicoccus enzymogenes sp. nov. with an EPS production, isolated from marine sediment.</title>
        <authorList>
            <person name="Feng X."/>
        </authorList>
    </citation>
    <scope>NUCLEOTIDE SEQUENCE</scope>
    <source>
        <strain evidence="7">NFK12</strain>
    </source>
</reference>
<accession>A0A927F5M2</accession>
<dbReference type="Pfam" id="PF03649">
    <property type="entry name" value="UPF0014"/>
    <property type="match status" value="1"/>
</dbReference>
<evidence type="ECO:0000256" key="1">
    <source>
        <dbReference type="ARBA" id="ARBA00004141"/>
    </source>
</evidence>
<feature type="transmembrane region" description="Helical" evidence="6">
    <location>
        <begin position="225"/>
        <end position="246"/>
    </location>
</feature>
<feature type="transmembrane region" description="Helical" evidence="6">
    <location>
        <begin position="94"/>
        <end position="116"/>
    </location>
</feature>
<protein>
    <submittedName>
        <fullName evidence="7">Iron export ABC transporter permease subunit FetB</fullName>
    </submittedName>
</protein>
<dbReference type="RefSeq" id="WP_191615443.1">
    <property type="nucleotide sequence ID" value="NZ_JACYFG010000004.1"/>
</dbReference>
<sequence>MSAIDLSYWDLGFAALILVALAALFRGMRLGISGSLLVAGARMMIQLTLVGYVLRFLFEEGRLWMVAIMATLMLAVASREILARQKRKLSGWRSWRLGASTLFVSSFAISLFGLLVVVKADPWYAPQYAIPILGMIISNTMNAISLGMDRLTDAIHANRNVIEQRLALGQGAQDAIGGYAKDCIRSGMTPVINSMATAGIVSLPGMMTGQILAGASPVEAVEYQIVIWFMIAGGCGFGMAVAIRLLKGQLFDERQRLRLERLK</sequence>
<feature type="transmembrane region" description="Helical" evidence="6">
    <location>
        <begin position="37"/>
        <end position="57"/>
    </location>
</feature>
<feature type="transmembrane region" description="Helical" evidence="6">
    <location>
        <begin position="6"/>
        <end position="25"/>
    </location>
</feature>
<dbReference type="InterPro" id="IPR005226">
    <property type="entry name" value="UPF0014_fam"/>
</dbReference>
<evidence type="ECO:0000256" key="4">
    <source>
        <dbReference type="ARBA" id="ARBA00022989"/>
    </source>
</evidence>
<comment type="caution">
    <text evidence="7">The sequence shown here is derived from an EMBL/GenBank/DDBJ whole genome shotgun (WGS) entry which is preliminary data.</text>
</comment>
<keyword evidence="3 6" id="KW-0812">Transmembrane</keyword>
<feature type="transmembrane region" description="Helical" evidence="6">
    <location>
        <begin position="191"/>
        <end position="213"/>
    </location>
</feature>
<comment type="subcellular location">
    <subcellularLocation>
        <location evidence="1">Membrane</location>
        <topology evidence="1">Multi-pass membrane protein</topology>
    </subcellularLocation>
</comment>
<evidence type="ECO:0000313" key="8">
    <source>
        <dbReference type="Proteomes" id="UP000622317"/>
    </source>
</evidence>
<dbReference type="GO" id="GO:0005886">
    <property type="term" value="C:plasma membrane"/>
    <property type="evidence" value="ECO:0007669"/>
    <property type="project" value="TreeGrafter"/>
</dbReference>
<dbReference type="PANTHER" id="PTHR30028">
    <property type="entry name" value="UPF0014 INNER MEMBRANE PROTEIN YBBM-RELATED"/>
    <property type="match status" value="1"/>
</dbReference>
<evidence type="ECO:0000256" key="2">
    <source>
        <dbReference type="ARBA" id="ARBA00005268"/>
    </source>
</evidence>
<evidence type="ECO:0000256" key="3">
    <source>
        <dbReference type="ARBA" id="ARBA00022692"/>
    </source>
</evidence>
<keyword evidence="5 6" id="KW-0472">Membrane</keyword>
<evidence type="ECO:0000256" key="6">
    <source>
        <dbReference type="SAM" id="Phobius"/>
    </source>
</evidence>
<evidence type="ECO:0000313" key="7">
    <source>
        <dbReference type="EMBL" id="MBD5778309.1"/>
    </source>
</evidence>
<dbReference type="Proteomes" id="UP000622317">
    <property type="component" value="Unassembled WGS sequence"/>
</dbReference>
<gene>
    <name evidence="7" type="primary">fetB</name>
    <name evidence="7" type="ORF">IEN85_02225</name>
</gene>
<feature type="transmembrane region" description="Helical" evidence="6">
    <location>
        <begin position="128"/>
        <end position="148"/>
    </location>
</feature>